<sequence length="109" mass="12538">MTFDGIVENLLSEIKMRTHPRTDGIKYQFRECTFPVTFTRDGYKEADGCAIFLMEPDGKYTVKKFGTRYMDVDDPIRGIYHGAIFDCEEEPDKMDALIEAVEKGTPEIK</sequence>
<dbReference type="EMBL" id="WERX01000048">
    <property type="protein sequence ID" value="MDV7695221.1"/>
    <property type="molecule type" value="Genomic_DNA"/>
</dbReference>
<name>A0A176TKU4_9LACO</name>
<evidence type="ECO:0000313" key="4">
    <source>
        <dbReference type="Proteomes" id="UP001275867"/>
    </source>
</evidence>
<comment type="caution">
    <text evidence="1">The sequence shown here is derived from an EMBL/GenBank/DDBJ whole genome shotgun (WGS) entry which is preliminary data.</text>
</comment>
<dbReference type="RefSeq" id="WP_057783347.1">
    <property type="nucleotide sequence ID" value="NZ_BJWE01000009.1"/>
</dbReference>
<reference evidence="1" key="2">
    <citation type="submission" date="2019-10" db="EMBL/GenBank/DDBJ databases">
        <title>Malate fermentation in French cider.</title>
        <authorList>
            <person name="Cousin F.J."/>
            <person name="Medina Fernandez S."/>
            <person name="Misery B."/>
            <person name="Laplace J.-M."/>
            <person name="Cretenet M."/>
        </authorList>
    </citation>
    <scope>NUCLEOTIDE SEQUENCE</scope>
    <source>
        <strain evidence="1">UCMA15901</strain>
    </source>
</reference>
<dbReference type="Proteomes" id="UP001275867">
    <property type="component" value="Unassembled WGS sequence"/>
</dbReference>
<organism evidence="1 4">
    <name type="scientific">Pediococcus parvulus</name>
    <dbReference type="NCBI Taxonomy" id="54062"/>
    <lineage>
        <taxon>Bacteria</taxon>
        <taxon>Bacillati</taxon>
        <taxon>Bacillota</taxon>
        <taxon>Bacilli</taxon>
        <taxon>Lactobacillales</taxon>
        <taxon>Lactobacillaceae</taxon>
        <taxon>Pediococcus</taxon>
    </lineage>
</organism>
<reference evidence="2 3" key="1">
    <citation type="submission" date="2016-05" db="EMBL/GenBank/DDBJ databases">
        <title>Draft genome sequence of Pediococcus parvulus 2.6, a probiotic beta-glucan producer strain.</title>
        <authorList>
            <person name="Mohedano M.L."/>
            <person name="Perez-Ramos A."/>
            <person name="Duenas M.T."/>
            <person name="Lamontanara A."/>
            <person name="Orru L."/>
            <person name="Spano G."/>
            <person name="Capozzi V."/>
            <person name="Lopez P."/>
        </authorList>
    </citation>
    <scope>NUCLEOTIDE SEQUENCE [LARGE SCALE GENOMIC DNA]</scope>
    <source>
        <strain evidence="2 3">2.6</strain>
    </source>
</reference>
<dbReference type="GeneID" id="93382350"/>
<evidence type="ECO:0000313" key="1">
    <source>
        <dbReference type="EMBL" id="MDV7695221.1"/>
    </source>
</evidence>
<proteinExistence type="predicted"/>
<evidence type="ECO:0000313" key="3">
    <source>
        <dbReference type="Proteomes" id="UP000077280"/>
    </source>
</evidence>
<dbReference type="EMBL" id="LXND01000046">
    <property type="protein sequence ID" value="OAD64101.1"/>
    <property type="molecule type" value="Genomic_DNA"/>
</dbReference>
<dbReference type="OrthoDB" id="2315555at2"/>
<accession>A0A176TKU4</accession>
<protein>
    <submittedName>
        <fullName evidence="1">Uncharacterized protein</fullName>
    </submittedName>
</protein>
<dbReference type="Proteomes" id="UP000077280">
    <property type="component" value="Unassembled WGS sequence"/>
</dbReference>
<gene>
    <name evidence="2" type="ORF">A7K95_06600</name>
    <name evidence="1" type="ORF">GA842_10265</name>
</gene>
<evidence type="ECO:0000313" key="2">
    <source>
        <dbReference type="EMBL" id="OAD64101.1"/>
    </source>
</evidence>
<keyword evidence="3" id="KW-1185">Reference proteome</keyword>
<dbReference type="AlphaFoldDB" id="A0A176TKU4"/>